<keyword evidence="2" id="KW-0472">Membrane</keyword>
<dbReference type="SUPFAM" id="SSF56935">
    <property type="entry name" value="Porins"/>
    <property type="match status" value="1"/>
</dbReference>
<comment type="subcellular location">
    <subcellularLocation>
        <location evidence="1">Cell outer membrane</location>
    </subcellularLocation>
</comment>
<evidence type="ECO:0000256" key="2">
    <source>
        <dbReference type="ARBA" id="ARBA00023136"/>
    </source>
</evidence>
<dbReference type="InterPro" id="IPR041700">
    <property type="entry name" value="OMP_b-brl_3"/>
</dbReference>
<dbReference type="Proteomes" id="UP000298340">
    <property type="component" value="Unassembled WGS sequence"/>
</dbReference>
<evidence type="ECO:0000256" key="1">
    <source>
        <dbReference type="ARBA" id="ARBA00004442"/>
    </source>
</evidence>
<organism evidence="5 6">
    <name type="scientific">Flavobacterium circumlabens</name>
    <dbReference type="NCBI Taxonomy" id="2133765"/>
    <lineage>
        <taxon>Bacteria</taxon>
        <taxon>Pseudomonadati</taxon>
        <taxon>Bacteroidota</taxon>
        <taxon>Flavobacteriia</taxon>
        <taxon>Flavobacteriales</taxon>
        <taxon>Flavobacteriaceae</taxon>
        <taxon>Flavobacterium</taxon>
    </lineage>
</organism>
<evidence type="ECO:0000256" key="3">
    <source>
        <dbReference type="ARBA" id="ARBA00023237"/>
    </source>
</evidence>
<comment type="caution">
    <text evidence="5">The sequence shown here is derived from an EMBL/GenBank/DDBJ whole genome shotgun (WGS) entry which is preliminary data.</text>
</comment>
<dbReference type="GO" id="GO:0009279">
    <property type="term" value="C:cell outer membrane"/>
    <property type="evidence" value="ECO:0007669"/>
    <property type="project" value="UniProtKB-SubCell"/>
</dbReference>
<feature type="domain" description="Outer membrane protein beta-barrel" evidence="4">
    <location>
        <begin position="190"/>
        <end position="593"/>
    </location>
</feature>
<evidence type="ECO:0000313" key="6">
    <source>
        <dbReference type="Proteomes" id="UP000298340"/>
    </source>
</evidence>
<dbReference type="InterPro" id="IPR036942">
    <property type="entry name" value="Beta-barrel_TonB_sf"/>
</dbReference>
<keyword evidence="3" id="KW-0998">Cell outer membrane</keyword>
<dbReference type="Gene3D" id="2.40.170.20">
    <property type="entry name" value="TonB-dependent receptor, beta-barrel domain"/>
    <property type="match status" value="1"/>
</dbReference>
<sequence length="615" mass="71831">MKIRDEEPSIKYKLYMKYTLFCLLLLPFLGFSQTGTSLKEPNSTEDSGEYFGGAVKSVYKQHKFPSFNNSINLVYNRGRWKVNSSVSYGREKFFRENDVSTFFSDASFIGSGTTDYDFNSLVTFIDVQYQISKKTKINVSSMNDTYENILDTKTNIDIYNSPDVLDRYYTGSKKLISNLKRNSLNALLRHDFNENEFLTVEADWLQRPWDYNQNTYGQDYDVNGAAIPNRNYTVYHDGRTDLNVYTLNGLYHVPTKFFDLTVGGKWIYIESDYNIRHFRKYDADYVQNLSLSPICTYIENRQILFSDFKKNFGKLDLQLGFKLENTFINGYVSDLGHQDLDDHYIKLFPSVNAAYNFDERHKLSFNYTQFYNRPLYRFINPSLGIYHAYENYLGNPFLKPSLTSNFNLVYAFKSQYDVGFSYSKTKDNFWSLPNYTADHVVEHKVVSYMDLNSFQLSANGVLKYSNAVETNFQLQGFYKLNKSLVPGIEDLDVWGWYGTVSNQLYFNPEKNISANLSFWYRSKNISQEALISKQCALDFGMKFLLLQKAFIIEVNVTDILKSMNEYKVSTVDNVKQTFRNYQDPRAFRISATYKFGNRKLNYAERIAENATDHSR</sequence>
<accession>A0A4Y7U9P8</accession>
<proteinExistence type="predicted"/>
<name>A0A4Y7U9P8_9FLAO</name>
<dbReference type="AlphaFoldDB" id="A0A4Y7U9P8"/>
<dbReference type="EMBL" id="QWDN01000006">
    <property type="protein sequence ID" value="TEB43153.1"/>
    <property type="molecule type" value="Genomic_DNA"/>
</dbReference>
<reference evidence="5 6" key="1">
    <citation type="journal article" date="2018" name="Syst. Appl. Microbiol.">
        <title>Flavobacterium circumlabens sp. nov. and Flavobacterium cupreum sp. nov., two psychrotrophic species isolated from Antarctic environmental samples.</title>
        <authorList>
            <person name="Kralova S."/>
            <person name="Busse H.J."/>
            <person name="Svec P."/>
            <person name="Maslanova I."/>
            <person name="Stankova E."/>
            <person name="Bartak M."/>
            <person name="Sedlacek I."/>
        </authorList>
    </citation>
    <scope>NUCLEOTIDE SEQUENCE [LARGE SCALE GENOMIC DNA]</scope>
    <source>
        <strain evidence="5 6">CCM 8828</strain>
    </source>
</reference>
<evidence type="ECO:0000259" key="4">
    <source>
        <dbReference type="Pfam" id="PF14905"/>
    </source>
</evidence>
<dbReference type="Pfam" id="PF14905">
    <property type="entry name" value="OMP_b-brl_3"/>
    <property type="match status" value="1"/>
</dbReference>
<evidence type="ECO:0000313" key="5">
    <source>
        <dbReference type="EMBL" id="TEB43153.1"/>
    </source>
</evidence>
<gene>
    <name evidence="5" type="ORF">D0809_17110</name>
</gene>
<protein>
    <recommendedName>
        <fullName evidence="4">Outer membrane protein beta-barrel domain-containing protein</fullName>
    </recommendedName>
</protein>